<reference evidence="8 9" key="1">
    <citation type="submission" date="2015-10" db="EMBL/GenBank/DDBJ databases">
        <authorList>
            <person name="Gilbert D.G."/>
        </authorList>
    </citation>
    <scope>NUCLEOTIDE SEQUENCE [LARGE SCALE GENOMIC DNA]</scope>
    <source>
        <strain evidence="8 9">NRRL B-16712</strain>
    </source>
</reference>
<dbReference type="Proteomes" id="UP000053244">
    <property type="component" value="Unassembled WGS sequence"/>
</dbReference>
<evidence type="ECO:0000256" key="2">
    <source>
        <dbReference type="ARBA" id="ARBA00005417"/>
    </source>
</evidence>
<dbReference type="SUPFAM" id="SSF52540">
    <property type="entry name" value="P-loop containing nucleoside triphosphate hydrolases"/>
    <property type="match status" value="1"/>
</dbReference>
<dbReference type="Gene3D" id="3.40.50.300">
    <property type="entry name" value="P-loop containing nucleotide triphosphate hydrolases"/>
    <property type="match status" value="1"/>
</dbReference>
<dbReference type="InterPro" id="IPR003593">
    <property type="entry name" value="AAA+_ATPase"/>
</dbReference>
<comment type="caution">
    <text evidence="8">The sequence shown here is derived from an EMBL/GenBank/DDBJ whole genome shotgun (WGS) entry which is preliminary data.</text>
</comment>
<evidence type="ECO:0000313" key="8">
    <source>
        <dbReference type="EMBL" id="KUL37670.1"/>
    </source>
</evidence>
<protein>
    <submittedName>
        <fullName evidence="8">ABC transporter</fullName>
    </submittedName>
</protein>
<proteinExistence type="inferred from homology"/>
<evidence type="ECO:0000256" key="6">
    <source>
        <dbReference type="ARBA" id="ARBA00023251"/>
    </source>
</evidence>
<dbReference type="RefSeq" id="WP_067688288.1">
    <property type="nucleotide sequence ID" value="NZ_LLZH01000071.1"/>
</dbReference>
<dbReference type="GO" id="GO:0046677">
    <property type="term" value="P:response to antibiotic"/>
    <property type="evidence" value="ECO:0007669"/>
    <property type="project" value="UniProtKB-KW"/>
</dbReference>
<keyword evidence="9" id="KW-1185">Reference proteome</keyword>
<evidence type="ECO:0000256" key="1">
    <source>
        <dbReference type="ARBA" id="ARBA00004202"/>
    </source>
</evidence>
<evidence type="ECO:0000256" key="3">
    <source>
        <dbReference type="ARBA" id="ARBA00022448"/>
    </source>
</evidence>
<dbReference type="GO" id="GO:0016887">
    <property type="term" value="F:ATP hydrolysis activity"/>
    <property type="evidence" value="ECO:0007669"/>
    <property type="project" value="InterPro"/>
</dbReference>
<dbReference type="SMART" id="SM00382">
    <property type="entry name" value="AAA"/>
    <property type="match status" value="1"/>
</dbReference>
<dbReference type="InterPro" id="IPR050763">
    <property type="entry name" value="ABC_transporter_ATP-binding"/>
</dbReference>
<evidence type="ECO:0000256" key="5">
    <source>
        <dbReference type="ARBA" id="ARBA00022840"/>
    </source>
</evidence>
<dbReference type="AlphaFoldDB" id="A0A0X3UYU6"/>
<dbReference type="EMBL" id="LLZH01000071">
    <property type="protein sequence ID" value="KUL37670.1"/>
    <property type="molecule type" value="Genomic_DNA"/>
</dbReference>
<keyword evidence="6" id="KW-0046">Antibiotic resistance</keyword>
<evidence type="ECO:0000259" key="7">
    <source>
        <dbReference type="PROSITE" id="PS50893"/>
    </source>
</evidence>
<dbReference type="PROSITE" id="PS50893">
    <property type="entry name" value="ABC_TRANSPORTER_2"/>
    <property type="match status" value="1"/>
</dbReference>
<evidence type="ECO:0000256" key="4">
    <source>
        <dbReference type="ARBA" id="ARBA00022741"/>
    </source>
</evidence>
<dbReference type="InterPro" id="IPR027417">
    <property type="entry name" value="P-loop_NTPase"/>
</dbReference>
<dbReference type="GO" id="GO:0005524">
    <property type="term" value="F:ATP binding"/>
    <property type="evidence" value="ECO:0007669"/>
    <property type="project" value="UniProtKB-KW"/>
</dbReference>
<dbReference type="Pfam" id="PF00005">
    <property type="entry name" value="ABC_tran"/>
    <property type="match status" value="1"/>
</dbReference>
<comment type="subcellular location">
    <subcellularLocation>
        <location evidence="1">Cell membrane</location>
        <topology evidence="1">Peripheral membrane protein</topology>
    </subcellularLocation>
</comment>
<dbReference type="GO" id="GO:0005886">
    <property type="term" value="C:plasma membrane"/>
    <property type="evidence" value="ECO:0007669"/>
    <property type="project" value="UniProtKB-SubCell"/>
</dbReference>
<keyword evidence="4" id="KW-0547">Nucleotide-binding</keyword>
<dbReference type="OrthoDB" id="9804819at2"/>
<accession>A0A0X3UYU6</accession>
<feature type="domain" description="ABC transporter" evidence="7">
    <location>
        <begin position="2"/>
        <end position="219"/>
    </location>
</feature>
<keyword evidence="5" id="KW-0067">ATP-binding</keyword>
<comment type="similarity">
    <text evidence="2">Belongs to the ABC transporter superfamily.</text>
</comment>
<dbReference type="PANTHER" id="PTHR42711:SF5">
    <property type="entry name" value="ABC TRANSPORTER ATP-BINDING PROTEIN NATA"/>
    <property type="match status" value="1"/>
</dbReference>
<dbReference type="PANTHER" id="PTHR42711">
    <property type="entry name" value="ABC TRANSPORTER ATP-BINDING PROTEIN"/>
    <property type="match status" value="1"/>
</dbReference>
<keyword evidence="3" id="KW-0813">Transport</keyword>
<gene>
    <name evidence="8" type="ORF">ADL15_11690</name>
</gene>
<dbReference type="CDD" id="cd03230">
    <property type="entry name" value="ABC_DR_subfamily_A"/>
    <property type="match status" value="1"/>
</dbReference>
<dbReference type="InterPro" id="IPR003439">
    <property type="entry name" value="ABC_transporter-like_ATP-bd"/>
</dbReference>
<name>A0A0X3UYU6_9ACTN</name>
<organism evidence="8 9">
    <name type="scientific">Actinoplanes awajinensis subsp. mycoplanecinus</name>
    <dbReference type="NCBI Taxonomy" id="135947"/>
    <lineage>
        <taxon>Bacteria</taxon>
        <taxon>Bacillati</taxon>
        <taxon>Actinomycetota</taxon>
        <taxon>Actinomycetes</taxon>
        <taxon>Micromonosporales</taxon>
        <taxon>Micromonosporaceae</taxon>
        <taxon>Actinoplanes</taxon>
    </lineage>
</organism>
<sequence length="220" mass="22798">MLHAHGVTKRYGAIRALDGFTLDVAAGEITGLVGHNGAGKSTFAEILTGVVAPDAGTVRIGGRPPGAARGDVGVAPQQIALYPAATAREHLRLFGGLAGLRRRALAAASAEVINDLRLGDFLDRRTGLLSGGQQRRVQAAIALLHRPGLLVMDEPTAGADPETRQSLLAVLRRRAADGCAVLYTTHYLPELGELGATIAVARQGRVIARGTGPELPGSLT</sequence>
<evidence type="ECO:0000313" key="9">
    <source>
        <dbReference type="Proteomes" id="UP000053244"/>
    </source>
</evidence>